<evidence type="ECO:0000313" key="2">
    <source>
        <dbReference type="Proteomes" id="UP001556098"/>
    </source>
</evidence>
<dbReference type="EMBL" id="JBFNXX010000040">
    <property type="protein sequence ID" value="MEW9922257.1"/>
    <property type="molecule type" value="Genomic_DNA"/>
</dbReference>
<comment type="caution">
    <text evidence="1">The sequence shown here is derived from an EMBL/GenBank/DDBJ whole genome shotgun (WGS) entry which is preliminary data.</text>
</comment>
<dbReference type="InterPro" id="IPR021466">
    <property type="entry name" value="Put_rhamnosyl_transferase"/>
</dbReference>
<dbReference type="RefSeq" id="WP_367879955.1">
    <property type="nucleotide sequence ID" value="NZ_JBFNXX010000040.1"/>
</dbReference>
<keyword evidence="2" id="KW-1185">Reference proteome</keyword>
<name>A0ABV3RTD2_9RHOB</name>
<sequence>MTTPRVQIKGLMRFSYLSENGFAKSAPDLSARAKVLYDPKRLERRFRLFERLAFHTMALQDDTDFTCAVLIGDSFPDTWRVRLEEIVAEFSPMRIVALPPMVHIQAVKSAYNALPDDPRATHIATFRQDDDDGMHRQTIARIRSVAEAMLPTRIDKKPFVIAFNRGLYLDPDADRPITEWYERAPLGIGLAMVAPKGDHATVFRRNHRNLVEYYDCYTEVGRPMWIRSVHEDNDSSASPQGRAGTLRAKGIKRILWDGFGLTPEMLEGL</sequence>
<reference evidence="1 2" key="1">
    <citation type="submission" date="2024-07" db="EMBL/GenBank/DDBJ databases">
        <title>Marimonas sp.nov., isolated from tidal-flat sediment.</title>
        <authorList>
            <person name="Jayan J.N."/>
            <person name="Lee S.S."/>
        </authorList>
    </citation>
    <scope>NUCLEOTIDE SEQUENCE [LARGE SCALE GENOMIC DNA]</scope>
    <source>
        <strain evidence="1 2">MJW-29</strain>
    </source>
</reference>
<dbReference type="Proteomes" id="UP001556098">
    <property type="component" value="Unassembled WGS sequence"/>
</dbReference>
<accession>A0ABV3RTD2</accession>
<proteinExistence type="predicted"/>
<protein>
    <submittedName>
        <fullName evidence="1">Glycosyltransferase</fullName>
    </submittedName>
</protein>
<dbReference type="Pfam" id="PF11316">
    <property type="entry name" value="Rhamno_transf"/>
    <property type="match status" value="1"/>
</dbReference>
<gene>
    <name evidence="1" type="ORF">AB2B41_21880</name>
</gene>
<evidence type="ECO:0000313" key="1">
    <source>
        <dbReference type="EMBL" id="MEW9922257.1"/>
    </source>
</evidence>
<organism evidence="1 2">
    <name type="scientific">Sulfitobacter sediminis</name>
    <dbReference type="NCBI Taxonomy" id="3234186"/>
    <lineage>
        <taxon>Bacteria</taxon>
        <taxon>Pseudomonadati</taxon>
        <taxon>Pseudomonadota</taxon>
        <taxon>Alphaproteobacteria</taxon>
        <taxon>Rhodobacterales</taxon>
        <taxon>Roseobacteraceae</taxon>
        <taxon>Sulfitobacter</taxon>
    </lineage>
</organism>